<name>A0A917UXN5_9MICO</name>
<keyword evidence="7" id="KW-1185">Reference proteome</keyword>
<reference evidence="6" key="1">
    <citation type="journal article" date="2014" name="Int. J. Syst. Evol. Microbiol.">
        <title>Complete genome sequence of Corynebacterium casei LMG S-19264T (=DSM 44701T), isolated from a smear-ripened cheese.</title>
        <authorList>
            <consortium name="US DOE Joint Genome Institute (JGI-PGF)"/>
            <person name="Walter F."/>
            <person name="Albersmeier A."/>
            <person name="Kalinowski J."/>
            <person name="Ruckert C."/>
        </authorList>
    </citation>
    <scope>NUCLEOTIDE SEQUENCE</scope>
    <source>
        <strain evidence="6">CGMCC 1.8984</strain>
    </source>
</reference>
<protein>
    <submittedName>
        <fullName evidence="6">TetR family transcriptional regulator</fullName>
    </submittedName>
</protein>
<dbReference type="AlphaFoldDB" id="A0A917UXN5"/>
<evidence type="ECO:0000259" key="4">
    <source>
        <dbReference type="Pfam" id="PF00440"/>
    </source>
</evidence>
<dbReference type="PANTHER" id="PTHR47506:SF3">
    <property type="entry name" value="HTH-TYPE TRANSCRIPTIONAL REGULATOR LMRA"/>
    <property type="match status" value="1"/>
</dbReference>
<dbReference type="EMBL" id="BMMD01000035">
    <property type="protein sequence ID" value="GGJ93653.1"/>
    <property type="molecule type" value="Genomic_DNA"/>
</dbReference>
<dbReference type="Gene3D" id="1.10.357.10">
    <property type="entry name" value="Tetracycline Repressor, domain 2"/>
    <property type="match status" value="1"/>
</dbReference>
<dbReference type="InterPro" id="IPR009057">
    <property type="entry name" value="Homeodomain-like_sf"/>
</dbReference>
<sequence>MTAEETRDRPRARMVRSAARMIRERGVNAVGLRQIAADADGSRGSLQRFFPGGKTQVLLESLDVALDDFGTGTRLAFTDATDLSEAIHMIVESWRHVLVSSDYTSGCPLAALVVDVSAVDPLREAADGRFTRWRGAVAAIYRRFGWERDPAWEEAMLVIASIEGAALVARAARSTEPLDAVERLLKQRADSV</sequence>
<dbReference type="SUPFAM" id="SSF48498">
    <property type="entry name" value="Tetracyclin repressor-like, C-terminal domain"/>
    <property type="match status" value="1"/>
</dbReference>
<evidence type="ECO:0000256" key="2">
    <source>
        <dbReference type="ARBA" id="ARBA00023125"/>
    </source>
</evidence>
<evidence type="ECO:0000256" key="3">
    <source>
        <dbReference type="ARBA" id="ARBA00023163"/>
    </source>
</evidence>
<comment type="caution">
    <text evidence="6">The sequence shown here is derived from an EMBL/GenBank/DDBJ whole genome shotgun (WGS) entry which is preliminary data.</text>
</comment>
<proteinExistence type="predicted"/>
<dbReference type="Pfam" id="PF21993">
    <property type="entry name" value="TetR_C_13_2"/>
    <property type="match status" value="1"/>
</dbReference>
<dbReference type="InterPro" id="IPR036271">
    <property type="entry name" value="Tet_transcr_reg_TetR-rel_C_sf"/>
</dbReference>
<dbReference type="Proteomes" id="UP000636956">
    <property type="component" value="Unassembled WGS sequence"/>
</dbReference>
<feature type="domain" description="HTH tetR-type" evidence="4">
    <location>
        <begin position="17"/>
        <end position="60"/>
    </location>
</feature>
<organism evidence="6 7">
    <name type="scientific">Agromyces bauzanensis</name>
    <dbReference type="NCBI Taxonomy" id="1308924"/>
    <lineage>
        <taxon>Bacteria</taxon>
        <taxon>Bacillati</taxon>
        <taxon>Actinomycetota</taxon>
        <taxon>Actinomycetes</taxon>
        <taxon>Micrococcales</taxon>
        <taxon>Microbacteriaceae</taxon>
        <taxon>Agromyces</taxon>
    </lineage>
</organism>
<dbReference type="InterPro" id="IPR054156">
    <property type="entry name" value="YxaF_TetR_C"/>
</dbReference>
<dbReference type="SUPFAM" id="SSF46689">
    <property type="entry name" value="Homeodomain-like"/>
    <property type="match status" value="1"/>
</dbReference>
<reference evidence="6" key="2">
    <citation type="submission" date="2020-09" db="EMBL/GenBank/DDBJ databases">
        <authorList>
            <person name="Sun Q."/>
            <person name="Zhou Y."/>
        </authorList>
    </citation>
    <scope>NUCLEOTIDE SEQUENCE</scope>
    <source>
        <strain evidence="6">CGMCC 1.8984</strain>
    </source>
</reference>
<evidence type="ECO:0000259" key="5">
    <source>
        <dbReference type="Pfam" id="PF21993"/>
    </source>
</evidence>
<dbReference type="RefSeq" id="WP_308423560.1">
    <property type="nucleotide sequence ID" value="NZ_BAABFW010000035.1"/>
</dbReference>
<dbReference type="Pfam" id="PF00440">
    <property type="entry name" value="TetR_N"/>
    <property type="match status" value="1"/>
</dbReference>
<evidence type="ECO:0000313" key="6">
    <source>
        <dbReference type="EMBL" id="GGJ93653.1"/>
    </source>
</evidence>
<dbReference type="GO" id="GO:0003677">
    <property type="term" value="F:DNA binding"/>
    <property type="evidence" value="ECO:0007669"/>
    <property type="project" value="UniProtKB-KW"/>
</dbReference>
<dbReference type="PANTHER" id="PTHR47506">
    <property type="entry name" value="TRANSCRIPTIONAL REGULATORY PROTEIN"/>
    <property type="match status" value="1"/>
</dbReference>
<evidence type="ECO:0000256" key="1">
    <source>
        <dbReference type="ARBA" id="ARBA00023015"/>
    </source>
</evidence>
<keyword evidence="3" id="KW-0804">Transcription</keyword>
<accession>A0A917UXN5</accession>
<dbReference type="InterPro" id="IPR001647">
    <property type="entry name" value="HTH_TetR"/>
</dbReference>
<evidence type="ECO:0000313" key="7">
    <source>
        <dbReference type="Proteomes" id="UP000636956"/>
    </source>
</evidence>
<keyword evidence="1" id="KW-0805">Transcription regulation</keyword>
<gene>
    <name evidence="6" type="ORF">GCM10011372_35110</name>
</gene>
<feature type="domain" description="Transcriptional regulator LmrA/YxaF-like C-terminal" evidence="5">
    <location>
        <begin position="85"/>
        <end position="183"/>
    </location>
</feature>
<keyword evidence="2" id="KW-0238">DNA-binding</keyword>